<gene>
    <name evidence="5" type="primary">LOC117148629</name>
</gene>
<name>A0A6P8KPN5_DROMA</name>
<dbReference type="RefSeq" id="XP_033172015.1">
    <property type="nucleotide sequence ID" value="XM_033316124.1"/>
</dbReference>
<dbReference type="GO" id="GO:0016747">
    <property type="term" value="F:acyltransferase activity, transferring groups other than amino-acyl groups"/>
    <property type="evidence" value="ECO:0007669"/>
    <property type="project" value="InterPro"/>
</dbReference>
<feature type="signal peptide" evidence="2">
    <location>
        <begin position="1"/>
        <end position="15"/>
    </location>
</feature>
<dbReference type="Proteomes" id="UP000515162">
    <property type="component" value="Chromosome X"/>
</dbReference>
<evidence type="ECO:0000256" key="2">
    <source>
        <dbReference type="SAM" id="SignalP"/>
    </source>
</evidence>
<feature type="transmembrane region" description="Helical" evidence="1">
    <location>
        <begin position="533"/>
        <end position="555"/>
    </location>
</feature>
<feature type="transmembrane region" description="Helical" evidence="1">
    <location>
        <begin position="344"/>
        <end position="362"/>
    </location>
</feature>
<dbReference type="GeneID" id="117148629"/>
<dbReference type="Pfam" id="PF01757">
    <property type="entry name" value="Acyl_transf_3"/>
    <property type="match status" value="1"/>
</dbReference>
<evidence type="ECO:0000259" key="3">
    <source>
        <dbReference type="SMART" id="SM00703"/>
    </source>
</evidence>
<accession>A0A6P8KPN5</accession>
<keyword evidence="1" id="KW-0472">Membrane</keyword>
<evidence type="ECO:0000313" key="5">
    <source>
        <dbReference type="RefSeq" id="XP_033172015.1"/>
    </source>
</evidence>
<keyword evidence="1" id="KW-0812">Transmembrane</keyword>
<reference evidence="5" key="1">
    <citation type="submission" date="2025-08" db="UniProtKB">
        <authorList>
            <consortium name="RefSeq"/>
        </authorList>
    </citation>
    <scope>IDENTIFICATION</scope>
    <source>
        <strain evidence="5">Mau12</strain>
        <tissue evidence="5">Whole Body</tissue>
    </source>
</reference>
<dbReference type="AlphaFoldDB" id="A0A6P8KPN5"/>
<evidence type="ECO:0000313" key="4">
    <source>
        <dbReference type="Proteomes" id="UP000515162"/>
    </source>
</evidence>
<feature type="transmembrane region" description="Helical" evidence="1">
    <location>
        <begin position="503"/>
        <end position="521"/>
    </location>
</feature>
<feature type="transmembrane region" description="Helical" evidence="1">
    <location>
        <begin position="293"/>
        <end position="315"/>
    </location>
</feature>
<dbReference type="SMART" id="SM00703">
    <property type="entry name" value="NRF"/>
    <property type="match status" value="1"/>
</dbReference>
<feature type="transmembrane region" description="Helical" evidence="1">
    <location>
        <begin position="618"/>
        <end position="643"/>
    </location>
</feature>
<feature type="transmembrane region" description="Helical" evidence="1">
    <location>
        <begin position="196"/>
        <end position="215"/>
    </location>
</feature>
<feature type="transmembrane region" description="Helical" evidence="1">
    <location>
        <begin position="587"/>
        <end position="606"/>
    </location>
</feature>
<keyword evidence="1" id="KW-1133">Transmembrane helix</keyword>
<dbReference type="InterPro" id="IPR052728">
    <property type="entry name" value="O2_lipid_transport_reg"/>
</dbReference>
<dbReference type="PANTHER" id="PTHR11161:SF15">
    <property type="entry name" value="GH19286P-RELATED"/>
    <property type="match status" value="1"/>
</dbReference>
<sequence>MLLVLLLIQIIAVLGDVDNCEPNFLAKDLIVMVAQRENTTLSKCEEQLLELRRAWQDHQSWALKAVDASGGGYANFMMGQRAWLGNRFTCRAVNEPMLQDMTIKNHRLLREVSPIQFHYLVAYIESNSPWQLEVTLKKNPLLHIGLCLPASCDVPEVEQLIRRSMAKEESFHCWDMDAKLAYAKKPELKTHFFDSGAVQIFSVVLGVTLLLTLAATSGLGKYSRILACFDFGYNWQLAWKPVNPSQENRPVNGLRVLTAFSLIGVHVVWYKYFSVDPSVEMLGKLSSMTMRHTYWPSMVEIFFVVSGYLTVLNFIRDDQLQKEIASDGILGNGRRYLREFIHRYCRLAPLQFVIVLMGVVVIEYQRQVSVMQITDPQDELCRLNAVRNVFFIQNLFPIQIMCGSWTWSLGCDMQLHMMAMLLLFTHTKHPNMVRWIIRLLLVISALFSNIFMEVNEVGANFEEMYHTNEWSYMSPLIRMLAYIIGGSYAFFQVKGTGTPFDLVMPNWWIRLGAIACIGWLVRQVTMDQLPPIRIILCFMVVLRILVSTAASHLIICGTKSDNSDSYAPTRWLLAILQSEQVQRISKFTYAIYLLNPIVIMYVYHSFSNEVYPDNTMMIMLAISCSVVCYLSAIVMTVLFEIPFNRLTSVMIKSRSSPAKNKSQ</sequence>
<dbReference type="InterPro" id="IPR006621">
    <property type="entry name" value="Nose-resist-to-fluoxetine_N"/>
</dbReference>
<evidence type="ECO:0000256" key="1">
    <source>
        <dbReference type="SAM" id="Phobius"/>
    </source>
</evidence>
<keyword evidence="2" id="KW-0732">Signal</keyword>
<dbReference type="PANTHER" id="PTHR11161">
    <property type="entry name" value="O-ACYLTRANSFERASE"/>
    <property type="match status" value="1"/>
</dbReference>
<feature type="transmembrane region" description="Helical" evidence="1">
    <location>
        <begin position="254"/>
        <end position="273"/>
    </location>
</feature>
<keyword evidence="4" id="KW-1185">Reference proteome</keyword>
<proteinExistence type="predicted"/>
<feature type="chain" id="PRO_5027977554" evidence="2">
    <location>
        <begin position="16"/>
        <end position="663"/>
    </location>
</feature>
<dbReference type="InterPro" id="IPR002656">
    <property type="entry name" value="Acyl_transf_3_dom"/>
</dbReference>
<feature type="transmembrane region" description="Helical" evidence="1">
    <location>
        <begin position="435"/>
        <end position="452"/>
    </location>
</feature>
<protein>
    <submittedName>
        <fullName evidence="5">O-acyltransferase like protein</fullName>
    </submittedName>
</protein>
<organism evidence="4 5">
    <name type="scientific">Drosophila mauritiana</name>
    <name type="common">Fruit fly</name>
    <dbReference type="NCBI Taxonomy" id="7226"/>
    <lineage>
        <taxon>Eukaryota</taxon>
        <taxon>Metazoa</taxon>
        <taxon>Ecdysozoa</taxon>
        <taxon>Arthropoda</taxon>
        <taxon>Hexapoda</taxon>
        <taxon>Insecta</taxon>
        <taxon>Pterygota</taxon>
        <taxon>Neoptera</taxon>
        <taxon>Endopterygota</taxon>
        <taxon>Diptera</taxon>
        <taxon>Brachycera</taxon>
        <taxon>Muscomorpha</taxon>
        <taxon>Ephydroidea</taxon>
        <taxon>Drosophilidae</taxon>
        <taxon>Drosophila</taxon>
        <taxon>Sophophora</taxon>
    </lineage>
</organism>
<feature type="transmembrane region" description="Helical" evidence="1">
    <location>
        <begin position="472"/>
        <end position="491"/>
    </location>
</feature>
<dbReference type="Pfam" id="PF20146">
    <property type="entry name" value="NRF"/>
    <property type="match status" value="1"/>
</dbReference>
<feature type="domain" description="Nose resistant-to-fluoxetine protein N-terminal" evidence="3">
    <location>
        <begin position="41"/>
        <end position="174"/>
    </location>
</feature>